<organism evidence="2">
    <name type="scientific">uncultured Acidimicrobiales bacterium</name>
    <dbReference type="NCBI Taxonomy" id="310071"/>
    <lineage>
        <taxon>Bacteria</taxon>
        <taxon>Bacillati</taxon>
        <taxon>Actinomycetota</taxon>
        <taxon>Acidimicrobiia</taxon>
        <taxon>Acidimicrobiales</taxon>
        <taxon>environmental samples</taxon>
    </lineage>
</organism>
<dbReference type="EMBL" id="CADCSY010000009">
    <property type="protein sequence ID" value="CAA9213023.1"/>
    <property type="molecule type" value="Genomic_DNA"/>
</dbReference>
<dbReference type="InterPro" id="IPR036249">
    <property type="entry name" value="Thioredoxin-like_sf"/>
</dbReference>
<keyword evidence="1" id="KW-0802">TPR repeat</keyword>
<evidence type="ECO:0000313" key="2">
    <source>
        <dbReference type="EMBL" id="CAA9213023.1"/>
    </source>
</evidence>
<dbReference type="AlphaFoldDB" id="A0A6J4H6S6"/>
<name>A0A6J4H6S6_9ACTN</name>
<dbReference type="Gene3D" id="3.40.30.10">
    <property type="entry name" value="Glutaredoxin"/>
    <property type="match status" value="1"/>
</dbReference>
<accession>A0A6J4H6S6</accession>
<dbReference type="SUPFAM" id="SSF48452">
    <property type="entry name" value="TPR-like"/>
    <property type="match status" value="1"/>
</dbReference>
<gene>
    <name evidence="2" type="ORF">AVDCRST_MAG20-223</name>
</gene>
<dbReference type="NCBIfam" id="NF041054">
    <property type="entry name" value="WAxxUGC_long"/>
    <property type="match status" value="1"/>
</dbReference>
<proteinExistence type="predicted"/>
<evidence type="ECO:0000256" key="1">
    <source>
        <dbReference type="PROSITE-ProRule" id="PRU00339"/>
    </source>
</evidence>
<dbReference type="PROSITE" id="PS50005">
    <property type="entry name" value="TPR"/>
    <property type="match status" value="1"/>
</dbReference>
<dbReference type="InterPro" id="IPR011990">
    <property type="entry name" value="TPR-like_helical_dom_sf"/>
</dbReference>
<dbReference type="SUPFAM" id="SSF52833">
    <property type="entry name" value="Thioredoxin-like"/>
    <property type="match status" value="1"/>
</dbReference>
<dbReference type="InterPro" id="IPR019734">
    <property type="entry name" value="TPR_rpt"/>
</dbReference>
<reference evidence="2" key="1">
    <citation type="submission" date="2020-02" db="EMBL/GenBank/DDBJ databases">
        <authorList>
            <person name="Meier V. D."/>
        </authorList>
    </citation>
    <scope>NUCLEOTIDE SEQUENCE</scope>
    <source>
        <strain evidence="2">AVDCRST_MAG20</strain>
    </source>
</reference>
<sequence length="251" mass="27893">MWQALREELHPQGLEIVTVGMDTAGPEACRPFIEAAAPTHPSLVDVGHVMAERFGVVNIPNGLWIDEEGVVVRPAEPAFPPGRGARSGRGVPEGTPDHMREIFEEASKIQADPDAYVLALRDWVAHGSESRYALSPEQVVDRSGRRDRSSAEAAAHFALAQHLWRAGDEPGAVRHFREAHRLQPDNFSYKRQAWSLASPGTGPFERFWQGPVEGREAEWPYESDWLSEVRAMGAERYYPPLDLTPADDPQA</sequence>
<protein>
    <submittedName>
        <fullName evidence="2">Uncharacterized protein</fullName>
    </submittedName>
</protein>
<dbReference type="CDD" id="cd02966">
    <property type="entry name" value="TlpA_like_family"/>
    <property type="match status" value="1"/>
</dbReference>
<feature type="repeat" description="TPR" evidence="1">
    <location>
        <begin position="153"/>
        <end position="186"/>
    </location>
</feature>